<accession>A0A645C181</accession>
<evidence type="ECO:0000313" key="1">
    <source>
        <dbReference type="EMBL" id="MPM70681.1"/>
    </source>
</evidence>
<dbReference type="AlphaFoldDB" id="A0A645C181"/>
<protein>
    <submittedName>
        <fullName evidence="1">Uncharacterized protein</fullName>
    </submittedName>
</protein>
<dbReference type="EMBL" id="VSSQ01023618">
    <property type="protein sequence ID" value="MPM70681.1"/>
    <property type="molecule type" value="Genomic_DNA"/>
</dbReference>
<gene>
    <name evidence="1" type="ORF">SDC9_117637</name>
</gene>
<sequence length="232" mass="26344">MIFRVKLIQRYAEEHYRIRAFFQVSVVGQLEQVGHGKIDLKLLQGEIHHHQQIADLGRVAQPIIGIQIKFGKRVFGYALKESHPFVGTGFKDQRRVDQNLPDHRDLLHYFTQVDLHIQRHFFCNGGNLSAGTHLAVNTWVRTGDVGLNVPVGISNEGSQMLNCAVEGAVRPRCKLFCLRLADDQALKVAPVVIQLLDEAIELFAVFKILIRPLHHFFNQVGRQPGQIDESFI</sequence>
<reference evidence="1" key="1">
    <citation type="submission" date="2019-08" db="EMBL/GenBank/DDBJ databases">
        <authorList>
            <person name="Kucharzyk K."/>
            <person name="Murdoch R.W."/>
            <person name="Higgins S."/>
            <person name="Loffler F."/>
        </authorList>
    </citation>
    <scope>NUCLEOTIDE SEQUENCE</scope>
</reference>
<comment type="caution">
    <text evidence="1">The sequence shown here is derived from an EMBL/GenBank/DDBJ whole genome shotgun (WGS) entry which is preliminary data.</text>
</comment>
<proteinExistence type="predicted"/>
<organism evidence="1">
    <name type="scientific">bioreactor metagenome</name>
    <dbReference type="NCBI Taxonomy" id="1076179"/>
    <lineage>
        <taxon>unclassified sequences</taxon>
        <taxon>metagenomes</taxon>
        <taxon>ecological metagenomes</taxon>
    </lineage>
</organism>
<name>A0A645C181_9ZZZZ</name>